<comment type="caution">
    <text evidence="2">The sequence shown here is derived from an EMBL/GenBank/DDBJ whole genome shotgun (WGS) entry which is preliminary data.</text>
</comment>
<evidence type="ECO:0000256" key="1">
    <source>
        <dbReference type="SAM" id="MobiDB-lite"/>
    </source>
</evidence>
<proteinExistence type="predicted"/>
<sequence length="62" mass="6752">MRRNHKGDQEGTARRVGGKSVRSGVLSQMDSVPDSALLGHACLPSPGRRDFTQLFAPQHSHL</sequence>
<organism evidence="2 3">
    <name type="scientific">Camelus dromedarius</name>
    <name type="common">Dromedary</name>
    <name type="synonym">Arabian camel</name>
    <dbReference type="NCBI Taxonomy" id="9838"/>
    <lineage>
        <taxon>Eukaryota</taxon>
        <taxon>Metazoa</taxon>
        <taxon>Chordata</taxon>
        <taxon>Craniata</taxon>
        <taxon>Vertebrata</taxon>
        <taxon>Euteleostomi</taxon>
        <taxon>Mammalia</taxon>
        <taxon>Eutheria</taxon>
        <taxon>Laurasiatheria</taxon>
        <taxon>Artiodactyla</taxon>
        <taxon>Tylopoda</taxon>
        <taxon>Camelidae</taxon>
        <taxon>Camelus</taxon>
    </lineage>
</organism>
<accession>A0A5N4CHC6</accession>
<dbReference type="AlphaFoldDB" id="A0A5N4CHC6"/>
<evidence type="ECO:0000313" key="2">
    <source>
        <dbReference type="EMBL" id="KAB1257774.1"/>
    </source>
</evidence>
<name>A0A5N4CHC6_CAMDR</name>
<feature type="region of interest" description="Disordered" evidence="1">
    <location>
        <begin position="1"/>
        <end position="28"/>
    </location>
</feature>
<reference evidence="2 3" key="1">
    <citation type="journal article" date="2019" name="Mol. Ecol. Resour.">
        <title>Improving Illumina assemblies with Hi-C and long reads: an example with the North African dromedary.</title>
        <authorList>
            <person name="Elbers J.P."/>
            <person name="Rogers M.F."/>
            <person name="Perelman P.L."/>
            <person name="Proskuryakova A.A."/>
            <person name="Serdyukova N.A."/>
            <person name="Johnson W.E."/>
            <person name="Horin P."/>
            <person name="Corander J."/>
            <person name="Murphy D."/>
            <person name="Burger P.A."/>
        </authorList>
    </citation>
    <scope>NUCLEOTIDE SEQUENCE [LARGE SCALE GENOMIC DNA]</scope>
    <source>
        <strain evidence="2">Drom800</strain>
        <tissue evidence="2">Blood</tissue>
    </source>
</reference>
<evidence type="ECO:0000313" key="3">
    <source>
        <dbReference type="Proteomes" id="UP000299084"/>
    </source>
</evidence>
<gene>
    <name evidence="2" type="ORF">Cadr_000026556</name>
</gene>
<dbReference type="EMBL" id="JWIN03000026">
    <property type="protein sequence ID" value="KAB1257774.1"/>
    <property type="molecule type" value="Genomic_DNA"/>
</dbReference>
<keyword evidence="3" id="KW-1185">Reference proteome</keyword>
<feature type="compositionally biased region" description="Basic and acidic residues" evidence="1">
    <location>
        <begin position="1"/>
        <end position="13"/>
    </location>
</feature>
<protein>
    <submittedName>
        <fullName evidence="2">Uncharacterized protein</fullName>
    </submittedName>
</protein>
<dbReference type="Proteomes" id="UP000299084">
    <property type="component" value="Unassembled WGS sequence"/>
</dbReference>